<evidence type="ECO:0000259" key="5">
    <source>
        <dbReference type="Pfam" id="PF00149"/>
    </source>
</evidence>
<evidence type="ECO:0000256" key="2">
    <source>
        <dbReference type="ARBA" id="ARBA00022801"/>
    </source>
</evidence>
<keyword evidence="7" id="KW-1185">Reference proteome</keyword>
<keyword evidence="3" id="KW-0408">Iron</keyword>
<dbReference type="Pfam" id="PF00149">
    <property type="entry name" value="Metallophos"/>
    <property type="match status" value="1"/>
</dbReference>
<protein>
    <submittedName>
        <fullName evidence="6">Metallophosphoesterase</fullName>
    </submittedName>
</protein>
<dbReference type="PANTHER" id="PTHR42988:SF2">
    <property type="entry name" value="CYCLIC NUCLEOTIDE PHOSPHODIESTERASE CBUA0032-RELATED"/>
    <property type="match status" value="1"/>
</dbReference>
<accession>A0ABY4IAP4</accession>
<dbReference type="RefSeq" id="WP_247982016.1">
    <property type="nucleotide sequence ID" value="NZ_CP078076.1"/>
</dbReference>
<gene>
    <name evidence="6" type="ORF">KV394_00250</name>
</gene>
<dbReference type="PANTHER" id="PTHR42988">
    <property type="entry name" value="PHOSPHOHYDROLASE"/>
    <property type="match status" value="1"/>
</dbReference>
<evidence type="ECO:0000256" key="1">
    <source>
        <dbReference type="ARBA" id="ARBA00022723"/>
    </source>
</evidence>
<organism evidence="6 7">
    <name type="scientific">Microbacterium sufflavum</name>
    <dbReference type="NCBI Taxonomy" id="2851649"/>
    <lineage>
        <taxon>Bacteria</taxon>
        <taxon>Bacillati</taxon>
        <taxon>Actinomycetota</taxon>
        <taxon>Actinomycetes</taxon>
        <taxon>Micrococcales</taxon>
        <taxon>Microbacteriaceae</taxon>
        <taxon>Microbacterium</taxon>
    </lineage>
</organism>
<keyword evidence="2" id="KW-0378">Hydrolase</keyword>
<comment type="similarity">
    <text evidence="4">Belongs to the cyclic nucleotide phosphodiesterase class-III family.</text>
</comment>
<evidence type="ECO:0000313" key="7">
    <source>
        <dbReference type="Proteomes" id="UP000831467"/>
    </source>
</evidence>
<dbReference type="InterPro" id="IPR004843">
    <property type="entry name" value="Calcineurin-like_PHP"/>
</dbReference>
<dbReference type="Gene3D" id="3.60.21.10">
    <property type="match status" value="1"/>
</dbReference>
<name>A0ABY4IAP4_9MICO</name>
<reference evidence="6 7" key="1">
    <citation type="submission" date="2021-06" db="EMBL/GenBank/DDBJ databases">
        <title>Genome-based taxonomic framework of Microbacterium strains isolated from marine environment, the description of four new species and reclassification of four preexisting species.</title>
        <authorList>
            <person name="Lee S.D."/>
            <person name="Kim S.-M."/>
            <person name="Byeon Y.-S."/>
            <person name="Yang H.L."/>
            <person name="Kim I.S."/>
        </authorList>
    </citation>
    <scope>NUCLEOTIDE SEQUENCE [LARGE SCALE GENOMIC DNA]</scope>
    <source>
        <strain evidence="6 7">SSW1-51</strain>
    </source>
</reference>
<keyword evidence="1" id="KW-0479">Metal-binding</keyword>
<dbReference type="InterPro" id="IPR029052">
    <property type="entry name" value="Metallo-depent_PP-like"/>
</dbReference>
<dbReference type="Proteomes" id="UP000831467">
    <property type="component" value="Chromosome"/>
</dbReference>
<evidence type="ECO:0000256" key="4">
    <source>
        <dbReference type="ARBA" id="ARBA00025742"/>
    </source>
</evidence>
<dbReference type="InterPro" id="IPR050884">
    <property type="entry name" value="CNP_phosphodiesterase-III"/>
</dbReference>
<sequence>MTLIAHLSDPHLDTSPHRLRRLEAVLAAVSSLPDVDAIVLSGDLADHGAAEEYAQLFATLPADIPTIVVPGNHDHSETMLHSQAQAGLNPALSGFIDVGEVRVIGLDSHLDARVEGHLTPDTIDFARHAASSAPGTVLLTMHHPPVPVGHDVADRWNLENTSDLEALIVGNARIIGVLTGHVHRALAASFAGVPVLGAPGVVSTMRLGSRVNPIADDTAMPGLAMHTIDGTAIRTVFHYLSPAEP</sequence>
<proteinExistence type="inferred from homology"/>
<evidence type="ECO:0000256" key="3">
    <source>
        <dbReference type="ARBA" id="ARBA00023004"/>
    </source>
</evidence>
<feature type="domain" description="Calcineurin-like phosphoesterase" evidence="5">
    <location>
        <begin position="4"/>
        <end position="184"/>
    </location>
</feature>
<dbReference type="SUPFAM" id="SSF56300">
    <property type="entry name" value="Metallo-dependent phosphatases"/>
    <property type="match status" value="1"/>
</dbReference>
<dbReference type="EMBL" id="CP078076">
    <property type="protein sequence ID" value="UPL09629.1"/>
    <property type="molecule type" value="Genomic_DNA"/>
</dbReference>
<evidence type="ECO:0000313" key="6">
    <source>
        <dbReference type="EMBL" id="UPL09629.1"/>
    </source>
</evidence>